<organism evidence="1 2">
    <name type="scientific">Paramuricea clavata</name>
    <name type="common">Red gorgonian</name>
    <name type="synonym">Violescent sea-whip</name>
    <dbReference type="NCBI Taxonomy" id="317549"/>
    <lineage>
        <taxon>Eukaryota</taxon>
        <taxon>Metazoa</taxon>
        <taxon>Cnidaria</taxon>
        <taxon>Anthozoa</taxon>
        <taxon>Octocorallia</taxon>
        <taxon>Malacalcyonacea</taxon>
        <taxon>Plexauridae</taxon>
        <taxon>Paramuricea</taxon>
    </lineage>
</organism>
<dbReference type="EMBL" id="CACRXK020001405">
    <property type="protein sequence ID" value="CAB3988921.1"/>
    <property type="molecule type" value="Genomic_DNA"/>
</dbReference>
<evidence type="ECO:0000313" key="1">
    <source>
        <dbReference type="EMBL" id="CAB3988921.1"/>
    </source>
</evidence>
<evidence type="ECO:0000313" key="2">
    <source>
        <dbReference type="Proteomes" id="UP001152795"/>
    </source>
</evidence>
<protein>
    <submittedName>
        <fullName evidence="1">Uncharacterized protein</fullName>
    </submittedName>
</protein>
<keyword evidence="2" id="KW-1185">Reference proteome</keyword>
<gene>
    <name evidence="1" type="ORF">PACLA_8A005495</name>
</gene>
<name>A0A6S7GWT7_PARCT</name>
<dbReference type="Proteomes" id="UP001152795">
    <property type="component" value="Unassembled WGS sequence"/>
</dbReference>
<accession>A0A6S7GWT7</accession>
<dbReference type="AlphaFoldDB" id="A0A6S7GWT7"/>
<comment type="caution">
    <text evidence="1">The sequence shown here is derived from an EMBL/GenBank/DDBJ whole genome shotgun (WGS) entry which is preliminary data.</text>
</comment>
<dbReference type="PANTHER" id="PTHR35450:SF2">
    <property type="entry name" value="REVERSE TRANSCRIPTASE DOMAIN-CONTAINING PROTEIN"/>
    <property type="match status" value="1"/>
</dbReference>
<dbReference type="PANTHER" id="PTHR35450">
    <property type="entry name" value="REVERSE TRANSCRIPTASE DOMAIN-CONTAINING PROTEIN"/>
    <property type="match status" value="1"/>
</dbReference>
<sequence length="267" mass="31654">MATSNNEWIKVSWRNEYMKEQTSLKRVAEEAMGRMNAHVEFNVGEIKIGNESYVDWKVAWKKLKNIIREGQIRYKEQMIETKAWKKMRGLLDQDKCRLCGEFRETVQHLLAGCKKLAGSEYVRRHDNVLKVLAVQWAIDNGLLPKGTKWYTEKWERGKVITNNGKKLYWDWEHRMRTSYTARRPDLTLEDSRKIMLIDMACPYESNKDGKREEKIRKYQQLCYALRERRDGYKVKVIQAVIGCLGGGMKRLKDDIRELFNNEKDYTG</sequence>
<proteinExistence type="predicted"/>
<dbReference type="OrthoDB" id="5979023at2759"/>
<reference evidence="1" key="1">
    <citation type="submission" date="2020-04" db="EMBL/GenBank/DDBJ databases">
        <authorList>
            <person name="Alioto T."/>
            <person name="Alioto T."/>
            <person name="Gomez Garrido J."/>
        </authorList>
    </citation>
    <scope>NUCLEOTIDE SEQUENCE</scope>
    <source>
        <strain evidence="1">A484AB</strain>
    </source>
</reference>